<protein>
    <submittedName>
        <fullName evidence="2">Uncharacterized protein</fullName>
    </submittedName>
</protein>
<sequence>MNKQLPPLISSEEIHLPENEVWSDEEDSIEERLKEAEFLYEGATGSEEEATKVEETDTGMDRYRHSFQLNEESNHHTEAMVDVEDTDEGANEGHLIDEEDSDTVDREEEDTQNTPRETTSDRPSTASSISTQERMRHIEAADAMMKATFRKRSECGDIYWLTSAQKPTPPFQKTNISMNRHWFCGESGDGGRYLRRDDASCIISEQQIEIQVNSEFIKGKIITKKGGDHSPQLLWLFDASIAQRFSRSFSFLAPQFPSALAEVAPLLSPRRRRCVPSETTKDHSPSRPRSTPLHHSSNTFDRDIHSFERPQSAQSFRSTVSEVESLKSHIQQMQDEMRYMRESFENTLKTLETRRPHIAVHPSLHLRNHVSSENISGSSSGRDGGPGPGELAETPTSEPLYKWILEDSHKTYELSRPRDLSLPQNVE</sequence>
<feature type="region of interest" description="Disordered" evidence="1">
    <location>
        <begin position="359"/>
        <end position="400"/>
    </location>
</feature>
<feature type="compositionally biased region" description="Basic and acidic residues" evidence="1">
    <location>
        <begin position="49"/>
        <end position="64"/>
    </location>
</feature>
<gene>
    <name evidence="2" type="ORF">PROFUN_01575</name>
</gene>
<feature type="compositionally biased region" description="Polar residues" evidence="1">
    <location>
        <begin position="287"/>
        <end position="299"/>
    </location>
</feature>
<proteinExistence type="predicted"/>
<comment type="caution">
    <text evidence="2">The sequence shown here is derived from an EMBL/GenBank/DDBJ whole genome shotgun (WGS) entry which is preliminary data.</text>
</comment>
<feature type="compositionally biased region" description="Acidic residues" evidence="1">
    <location>
        <begin position="97"/>
        <end position="111"/>
    </location>
</feature>
<feature type="region of interest" description="Disordered" evidence="1">
    <location>
        <begin position="39"/>
        <end position="132"/>
    </location>
</feature>
<dbReference type="InParanoid" id="A0A2P6NTL3"/>
<dbReference type="Proteomes" id="UP000241769">
    <property type="component" value="Unassembled WGS sequence"/>
</dbReference>
<evidence type="ECO:0000313" key="2">
    <source>
        <dbReference type="EMBL" id="PRP87313.1"/>
    </source>
</evidence>
<feature type="compositionally biased region" description="Polar residues" evidence="1">
    <location>
        <begin position="112"/>
        <end position="132"/>
    </location>
</feature>
<evidence type="ECO:0000256" key="1">
    <source>
        <dbReference type="SAM" id="MobiDB-lite"/>
    </source>
</evidence>
<dbReference type="AlphaFoldDB" id="A0A2P6NTL3"/>
<accession>A0A2P6NTL3</accession>
<feature type="region of interest" description="Disordered" evidence="1">
    <location>
        <begin position="272"/>
        <end position="301"/>
    </location>
</feature>
<reference evidence="2 3" key="1">
    <citation type="journal article" date="2018" name="Genome Biol. Evol.">
        <title>Multiple Roots of Fruiting Body Formation in Amoebozoa.</title>
        <authorList>
            <person name="Hillmann F."/>
            <person name="Forbes G."/>
            <person name="Novohradska S."/>
            <person name="Ferling I."/>
            <person name="Riege K."/>
            <person name="Groth M."/>
            <person name="Westermann M."/>
            <person name="Marz M."/>
            <person name="Spaller T."/>
            <person name="Winckler T."/>
            <person name="Schaap P."/>
            <person name="Glockner G."/>
        </authorList>
    </citation>
    <scope>NUCLEOTIDE SEQUENCE [LARGE SCALE GENOMIC DNA]</scope>
    <source>
        <strain evidence="2 3">Jena</strain>
    </source>
</reference>
<feature type="compositionally biased region" description="Acidic residues" evidence="1">
    <location>
        <begin position="81"/>
        <end position="90"/>
    </location>
</feature>
<name>A0A2P6NTL3_9EUKA</name>
<keyword evidence="3" id="KW-1185">Reference proteome</keyword>
<dbReference type="EMBL" id="MDYQ01000021">
    <property type="protein sequence ID" value="PRP87313.1"/>
    <property type="molecule type" value="Genomic_DNA"/>
</dbReference>
<evidence type="ECO:0000313" key="3">
    <source>
        <dbReference type="Proteomes" id="UP000241769"/>
    </source>
</evidence>
<organism evidence="2 3">
    <name type="scientific">Planoprotostelium fungivorum</name>
    <dbReference type="NCBI Taxonomy" id="1890364"/>
    <lineage>
        <taxon>Eukaryota</taxon>
        <taxon>Amoebozoa</taxon>
        <taxon>Evosea</taxon>
        <taxon>Variosea</taxon>
        <taxon>Cavosteliida</taxon>
        <taxon>Cavosteliaceae</taxon>
        <taxon>Planoprotostelium</taxon>
    </lineage>
</organism>
<feature type="compositionally biased region" description="Low complexity" evidence="1">
    <location>
        <begin position="371"/>
        <end position="381"/>
    </location>
</feature>